<evidence type="ECO:0000256" key="3">
    <source>
        <dbReference type="ARBA" id="ARBA00006442"/>
    </source>
</evidence>
<dbReference type="InterPro" id="IPR036188">
    <property type="entry name" value="FAD/NAD-bd_sf"/>
</dbReference>
<dbReference type="Pfam" id="PF18113">
    <property type="entry name" value="Rbx_binding"/>
    <property type="match status" value="1"/>
</dbReference>
<sequence>MAQTAPHVVVVGSGLAGYGVLRELRKLAPDARLTLVTHDDGHFYSKPALSTALAKGKVADTLVTTAAEKMAAQLKLDLRAGRLAEGIDREGKVLLTTGGPIFYDRLVLALGADPVRPPIDGDAAHRALAVNNLDDYREFREKLPDGARVLVMGAGLVGTEFANDLVTSGYRAVVVDMLGHPLAQLVPAPVGDVVRDTLAGHGVEWHLGRKVAAIHKAGDKGIRAVLDDGTEILADVVLSAVGLRPNTDLARNAGLEVDRGIKVDQTGRTSDPDIFAIGDCAQYPQGLAAYVTPIMAAARAIAPGVLGTPTDIRFPTLSVQVKTTTYPLVLLPKPGDVEGQWQLAEDDDAGLKYLFVDTNGATRGYVLTRDRCQERMEMDKLLIEALREPAA</sequence>
<dbReference type="GO" id="GO:0015044">
    <property type="term" value="F:rubredoxin-NAD+ reductase activity"/>
    <property type="evidence" value="ECO:0007669"/>
    <property type="project" value="UniProtKB-EC"/>
</dbReference>
<gene>
    <name evidence="11" type="ORF">GGR44_002447</name>
</gene>
<dbReference type="GO" id="GO:0005737">
    <property type="term" value="C:cytoplasm"/>
    <property type="evidence" value="ECO:0007669"/>
    <property type="project" value="UniProtKB-SubCell"/>
</dbReference>
<dbReference type="InterPro" id="IPR023753">
    <property type="entry name" value="FAD/NAD-binding_dom"/>
</dbReference>
<dbReference type="SUPFAM" id="SSF51905">
    <property type="entry name" value="FAD/NAD(P)-binding domain"/>
    <property type="match status" value="1"/>
</dbReference>
<feature type="domain" description="FAD/NAD(P)-binding" evidence="9">
    <location>
        <begin position="7"/>
        <end position="285"/>
    </location>
</feature>
<keyword evidence="8" id="KW-0520">NAD</keyword>
<keyword evidence="12" id="KW-1185">Reference proteome</keyword>
<dbReference type="EMBL" id="JACIEB010000005">
    <property type="protein sequence ID" value="MBB3982781.1"/>
    <property type="molecule type" value="Genomic_DNA"/>
</dbReference>
<dbReference type="PANTHER" id="PTHR43429">
    <property type="entry name" value="PYRIDINE NUCLEOTIDE-DISULFIDE OXIDOREDUCTASE DOMAIN-CONTAINING"/>
    <property type="match status" value="1"/>
</dbReference>
<dbReference type="RefSeq" id="WP_183955837.1">
    <property type="nucleotide sequence ID" value="NZ_JACIEB010000005.1"/>
</dbReference>
<dbReference type="Pfam" id="PF07992">
    <property type="entry name" value="Pyr_redox_2"/>
    <property type="match status" value="1"/>
</dbReference>
<evidence type="ECO:0000313" key="12">
    <source>
        <dbReference type="Proteomes" id="UP000552757"/>
    </source>
</evidence>
<comment type="subcellular location">
    <subcellularLocation>
        <location evidence="2">Cytoplasm</location>
    </subcellularLocation>
</comment>
<name>A0A7W6DK09_9SPHN</name>
<dbReference type="InterPro" id="IPR050260">
    <property type="entry name" value="FAD-bd_OxRdtase"/>
</dbReference>
<evidence type="ECO:0000256" key="5">
    <source>
        <dbReference type="ARBA" id="ARBA00022630"/>
    </source>
</evidence>
<evidence type="ECO:0000256" key="1">
    <source>
        <dbReference type="ARBA" id="ARBA00001974"/>
    </source>
</evidence>
<feature type="domain" description="Rubredoxin binding" evidence="10">
    <location>
        <begin position="312"/>
        <end position="381"/>
    </location>
</feature>
<keyword evidence="5" id="KW-0285">Flavoprotein</keyword>
<evidence type="ECO:0000256" key="8">
    <source>
        <dbReference type="ARBA" id="ARBA00023027"/>
    </source>
</evidence>
<dbReference type="PRINTS" id="PR00368">
    <property type="entry name" value="FADPNR"/>
</dbReference>
<protein>
    <submittedName>
        <fullName evidence="11">Rubredoxin-NAD+ reductase</fullName>
        <ecNumber evidence="11">1.18.1.1</ecNumber>
    </submittedName>
</protein>
<evidence type="ECO:0000256" key="6">
    <source>
        <dbReference type="ARBA" id="ARBA00022827"/>
    </source>
</evidence>
<accession>A0A7W6DK09</accession>
<dbReference type="Proteomes" id="UP000552757">
    <property type="component" value="Unassembled WGS sequence"/>
</dbReference>
<dbReference type="PRINTS" id="PR00411">
    <property type="entry name" value="PNDRDTASEI"/>
</dbReference>
<evidence type="ECO:0000256" key="4">
    <source>
        <dbReference type="ARBA" id="ARBA00022490"/>
    </source>
</evidence>
<dbReference type="Gene3D" id="3.50.50.60">
    <property type="entry name" value="FAD/NAD(P)-binding domain"/>
    <property type="match status" value="2"/>
</dbReference>
<comment type="cofactor">
    <cofactor evidence="1">
        <name>FAD</name>
        <dbReference type="ChEBI" id="CHEBI:57692"/>
    </cofactor>
</comment>
<keyword evidence="6" id="KW-0274">FAD</keyword>
<dbReference type="AlphaFoldDB" id="A0A7W6DK09"/>
<dbReference type="PANTHER" id="PTHR43429:SF3">
    <property type="entry name" value="NITRITE REDUCTASE [NAD(P)H]"/>
    <property type="match status" value="1"/>
</dbReference>
<evidence type="ECO:0000256" key="7">
    <source>
        <dbReference type="ARBA" id="ARBA00023002"/>
    </source>
</evidence>
<evidence type="ECO:0000256" key="2">
    <source>
        <dbReference type="ARBA" id="ARBA00004496"/>
    </source>
</evidence>
<evidence type="ECO:0000259" key="10">
    <source>
        <dbReference type="Pfam" id="PF18113"/>
    </source>
</evidence>
<evidence type="ECO:0000313" key="11">
    <source>
        <dbReference type="EMBL" id="MBB3982781.1"/>
    </source>
</evidence>
<reference evidence="11 12" key="1">
    <citation type="submission" date="2020-08" db="EMBL/GenBank/DDBJ databases">
        <title>Genomic Encyclopedia of Type Strains, Phase IV (KMG-IV): sequencing the most valuable type-strain genomes for metagenomic binning, comparative biology and taxonomic classification.</title>
        <authorList>
            <person name="Goeker M."/>
        </authorList>
    </citation>
    <scope>NUCLEOTIDE SEQUENCE [LARGE SCALE GENOMIC DNA]</scope>
    <source>
        <strain evidence="11 12">DSM 29348</strain>
    </source>
</reference>
<dbReference type="Gene3D" id="3.30.390.120">
    <property type="match status" value="1"/>
</dbReference>
<keyword evidence="7 11" id="KW-0560">Oxidoreductase</keyword>
<proteinExistence type="inferred from homology"/>
<keyword evidence="4" id="KW-0963">Cytoplasm</keyword>
<dbReference type="EC" id="1.18.1.1" evidence="11"/>
<evidence type="ECO:0000259" key="9">
    <source>
        <dbReference type="Pfam" id="PF07992"/>
    </source>
</evidence>
<comment type="caution">
    <text evidence="11">The sequence shown here is derived from an EMBL/GenBank/DDBJ whole genome shotgun (WGS) entry which is preliminary data.</text>
</comment>
<dbReference type="InterPro" id="IPR041364">
    <property type="entry name" value="Rbx-bd"/>
</dbReference>
<organism evidence="11 12">
    <name type="scientific">Sphingobium fontiphilum</name>
    <dbReference type="NCBI Taxonomy" id="944425"/>
    <lineage>
        <taxon>Bacteria</taxon>
        <taxon>Pseudomonadati</taxon>
        <taxon>Pseudomonadota</taxon>
        <taxon>Alphaproteobacteria</taxon>
        <taxon>Sphingomonadales</taxon>
        <taxon>Sphingomonadaceae</taxon>
        <taxon>Sphingobium</taxon>
    </lineage>
</organism>
<comment type="similarity">
    <text evidence="3">Belongs to the FAD-dependent oxidoreductase family.</text>
</comment>